<dbReference type="RefSeq" id="WP_165926752.1">
    <property type="nucleotide sequence ID" value="NZ_SMAK01000001.1"/>
</dbReference>
<keyword evidence="1" id="KW-0812">Transmembrane</keyword>
<reference evidence="2 3" key="1">
    <citation type="submission" date="2019-03" db="EMBL/GenBank/DDBJ databases">
        <title>Genomic Encyclopedia of Type Strains, Phase IV (KMG-IV): sequencing the most valuable type-strain genomes for metagenomic binning, comparative biology and taxonomic classification.</title>
        <authorList>
            <person name="Goeker M."/>
        </authorList>
    </citation>
    <scope>NUCLEOTIDE SEQUENCE [LARGE SCALE GENOMIC DNA]</scope>
    <source>
        <strain evidence="2 3">DSM 19345</strain>
    </source>
</reference>
<dbReference type="Pfam" id="PF09490">
    <property type="entry name" value="CbtA"/>
    <property type="match status" value="1"/>
</dbReference>
<keyword evidence="1" id="KW-1133">Transmembrane helix</keyword>
<feature type="transmembrane region" description="Helical" evidence="1">
    <location>
        <begin position="98"/>
        <end position="117"/>
    </location>
</feature>
<comment type="caution">
    <text evidence="2">The sequence shown here is derived from an EMBL/GenBank/DDBJ whole genome shotgun (WGS) entry which is preliminary data.</text>
</comment>
<evidence type="ECO:0000313" key="3">
    <source>
        <dbReference type="Proteomes" id="UP000295678"/>
    </source>
</evidence>
<sequence length="228" mass="23481">MLKRILAAGLVGGIAGGLIVAAIQSVTTVPMILHAEEFEEVATTGLTILAHAHGDHALGEHGDGMRTILTYVATIAVAVGYAWMLLAVMYARGARIDVSSVIPFAIAGFFATGLAPALGLAPELPGVAAADLYARQLWWAFTAFATAIGIGAIYFGRSAPWVIGGLVLIVLPHVVGAPQADGMTSAVPAELAAHFAATSLVIHALMWIVPAAIAGYAMSRMSLADRTV</sequence>
<feature type="transmembrane region" description="Helical" evidence="1">
    <location>
        <begin position="162"/>
        <end position="180"/>
    </location>
</feature>
<organism evidence="2 3">
    <name type="scientific">Tepidamorphus gemmatus</name>
    <dbReference type="NCBI Taxonomy" id="747076"/>
    <lineage>
        <taxon>Bacteria</taxon>
        <taxon>Pseudomonadati</taxon>
        <taxon>Pseudomonadota</taxon>
        <taxon>Alphaproteobacteria</taxon>
        <taxon>Hyphomicrobiales</taxon>
        <taxon>Tepidamorphaceae</taxon>
        <taxon>Tepidamorphus</taxon>
    </lineage>
</organism>
<dbReference type="InterPro" id="IPR012666">
    <property type="entry name" value="CbtA_put"/>
</dbReference>
<name>A0A4R3MJQ5_9HYPH</name>
<keyword evidence="1" id="KW-0472">Membrane</keyword>
<dbReference type="AlphaFoldDB" id="A0A4R3MJQ5"/>
<dbReference type="EMBL" id="SMAK01000001">
    <property type="protein sequence ID" value="TCT13583.1"/>
    <property type="molecule type" value="Genomic_DNA"/>
</dbReference>
<proteinExistence type="predicted"/>
<feature type="transmembrane region" description="Helical" evidence="1">
    <location>
        <begin position="137"/>
        <end position="155"/>
    </location>
</feature>
<dbReference type="Proteomes" id="UP000295678">
    <property type="component" value="Unassembled WGS sequence"/>
</dbReference>
<evidence type="ECO:0000256" key="1">
    <source>
        <dbReference type="SAM" id="Phobius"/>
    </source>
</evidence>
<dbReference type="NCBIfam" id="TIGR02458">
    <property type="entry name" value="CbtA"/>
    <property type="match status" value="1"/>
</dbReference>
<feature type="transmembrane region" description="Helical" evidence="1">
    <location>
        <begin position="68"/>
        <end position="91"/>
    </location>
</feature>
<gene>
    <name evidence="2" type="ORF">EDC22_101453</name>
</gene>
<accession>A0A4R3MJQ5</accession>
<evidence type="ECO:0000313" key="2">
    <source>
        <dbReference type="EMBL" id="TCT13583.1"/>
    </source>
</evidence>
<feature type="transmembrane region" description="Helical" evidence="1">
    <location>
        <begin position="192"/>
        <end position="217"/>
    </location>
</feature>
<keyword evidence="3" id="KW-1185">Reference proteome</keyword>
<protein>
    <submittedName>
        <fullName evidence="2">Cobalt transporter subunit CbtA</fullName>
    </submittedName>
</protein>